<dbReference type="EMBL" id="JAMZDY010000001">
    <property type="protein sequence ID" value="MCP2369473.1"/>
    <property type="molecule type" value="Genomic_DNA"/>
</dbReference>
<evidence type="ECO:0000256" key="1">
    <source>
        <dbReference type="SAM" id="MobiDB-lite"/>
    </source>
</evidence>
<comment type="caution">
    <text evidence="3">The sequence shown here is derived from an EMBL/GenBank/DDBJ whole genome shotgun (WGS) entry which is preliminary data.</text>
</comment>
<evidence type="ECO:0000313" key="4">
    <source>
        <dbReference type="Proteomes" id="UP001139722"/>
    </source>
</evidence>
<dbReference type="AlphaFoldDB" id="A0A9X2K9P8"/>
<dbReference type="RefSeq" id="WP_156997211.1">
    <property type="nucleotide sequence ID" value="NZ_JAMZDY010000001.1"/>
</dbReference>
<sequence length="310" mass="30193">MARSETVHARHAIAPWAVAAIVVFVLVDAALVWWALASVRSDEGSPQGEVLPTLPPVSTTPPVSAAPTETPALSPASAALARPTVVLAALDASLAYRGVAGACPATAAALEVTTDGGASWTAAFTAGLTDLQSLEPSDADIVTMVARAPGSCAIARYRSFVQGADWEATDQLEPTWYLDGGQVVGPGGASTPCGGAPVQVAAASATAAAVLCGSGAVVATSDAGAAWADAGAPAGAVAIASAPTGTLVAVAGDGCRGIRISVLATDAAPGACLEADLAPGTTVIDAASDGTVWAWAGGVLARSTDGGATW</sequence>
<dbReference type="SUPFAM" id="SSF110296">
    <property type="entry name" value="Oligoxyloglucan reducing end-specific cellobiohydrolase"/>
    <property type="match status" value="1"/>
</dbReference>
<feature type="transmembrane region" description="Helical" evidence="2">
    <location>
        <begin position="12"/>
        <end position="36"/>
    </location>
</feature>
<evidence type="ECO:0000256" key="2">
    <source>
        <dbReference type="SAM" id="Phobius"/>
    </source>
</evidence>
<keyword evidence="2" id="KW-0472">Membrane</keyword>
<feature type="region of interest" description="Disordered" evidence="1">
    <location>
        <begin position="43"/>
        <end position="70"/>
    </location>
</feature>
<dbReference type="OrthoDB" id="3821622at2"/>
<evidence type="ECO:0000313" key="3">
    <source>
        <dbReference type="EMBL" id="MCP2369473.1"/>
    </source>
</evidence>
<dbReference type="Gene3D" id="2.130.10.10">
    <property type="entry name" value="YVTN repeat-like/Quinoprotein amine dehydrogenase"/>
    <property type="match status" value="1"/>
</dbReference>
<keyword evidence="4" id="KW-1185">Reference proteome</keyword>
<feature type="compositionally biased region" description="Low complexity" evidence="1">
    <location>
        <begin position="60"/>
        <end position="70"/>
    </location>
</feature>
<keyword evidence="2" id="KW-0812">Transmembrane</keyword>
<gene>
    <name evidence="3" type="ORF">BJ978_000149</name>
</gene>
<reference evidence="3" key="1">
    <citation type="submission" date="2022-06" db="EMBL/GenBank/DDBJ databases">
        <title>Sequencing the genomes of 1000 actinobacteria strains.</title>
        <authorList>
            <person name="Klenk H.-P."/>
        </authorList>
    </citation>
    <scope>NUCLEOTIDE SEQUENCE</scope>
    <source>
        <strain evidence="3">DSM 22016</strain>
    </source>
</reference>
<dbReference type="InterPro" id="IPR015943">
    <property type="entry name" value="WD40/YVTN_repeat-like_dom_sf"/>
</dbReference>
<dbReference type="Proteomes" id="UP001139722">
    <property type="component" value="Unassembled WGS sequence"/>
</dbReference>
<accession>A0A9X2K9P8</accession>
<name>A0A9X2K9P8_9MICO</name>
<keyword evidence="2" id="KW-1133">Transmembrane helix</keyword>
<proteinExistence type="predicted"/>
<organism evidence="3 4">
    <name type="scientific">Agromyces terreus</name>
    <dbReference type="NCBI Taxonomy" id="424795"/>
    <lineage>
        <taxon>Bacteria</taxon>
        <taxon>Bacillati</taxon>
        <taxon>Actinomycetota</taxon>
        <taxon>Actinomycetes</taxon>
        <taxon>Micrococcales</taxon>
        <taxon>Microbacteriaceae</taxon>
        <taxon>Agromyces</taxon>
    </lineage>
</organism>
<protein>
    <submittedName>
        <fullName evidence="3">Photosystem II stability/assembly factor-like uncharacterized protein</fullName>
    </submittedName>
</protein>